<feature type="region of interest" description="Disordered" evidence="1">
    <location>
        <begin position="493"/>
        <end position="513"/>
    </location>
</feature>
<dbReference type="GO" id="GO:0003924">
    <property type="term" value="F:GTPase activity"/>
    <property type="evidence" value="ECO:0007669"/>
    <property type="project" value="InterPro"/>
</dbReference>
<keyword evidence="2" id="KW-0472">Membrane</keyword>
<dbReference type="SUPFAM" id="SSF52540">
    <property type="entry name" value="P-loop containing nucleoside triphosphate hydrolases"/>
    <property type="match status" value="1"/>
</dbReference>
<keyword evidence="5" id="KW-1185">Reference proteome</keyword>
<dbReference type="PANTHER" id="PTHR42698">
    <property type="entry name" value="GTPASE ERA"/>
    <property type="match status" value="1"/>
</dbReference>
<feature type="transmembrane region" description="Helical" evidence="2">
    <location>
        <begin position="415"/>
        <end position="435"/>
    </location>
</feature>
<organism evidence="4 5">
    <name type="scientific">Luteimicrobium xylanilyticum</name>
    <dbReference type="NCBI Taxonomy" id="1133546"/>
    <lineage>
        <taxon>Bacteria</taxon>
        <taxon>Bacillati</taxon>
        <taxon>Actinomycetota</taxon>
        <taxon>Actinomycetes</taxon>
        <taxon>Micrococcales</taxon>
        <taxon>Luteimicrobium</taxon>
    </lineage>
</organism>
<dbReference type="InterPro" id="IPR027417">
    <property type="entry name" value="P-loop_NTPase"/>
</dbReference>
<dbReference type="RefSeq" id="WP_153022080.1">
    <property type="nucleotide sequence ID" value="NZ_BAABIH010000012.1"/>
</dbReference>
<dbReference type="PANTHER" id="PTHR42698:SF1">
    <property type="entry name" value="GTPASE ERA, MITOCHONDRIAL"/>
    <property type="match status" value="1"/>
</dbReference>
<sequence>MTDDARLRARTDDLENALRIAHDRVDPDVVSDVETAVGSVRERLALGVDHTVVALAGGTGSGKSSLFNAISRLTFADVGVRRPTTAEVTACSWSDDAEPLLDWVGVSRERRITRESLLDGDAEEGLRGLVLLDLPDHDSIQPAHRQVVDRVLPLVDLLVWVVDPQKYADDALHSGYLRESVGMEASMVVVVNQVDTIPEGRRESLLADVGRLLVEDGLHDVPVLGVSARTGEGVGELRDVLEQAVARRSVAAGRAAAELDRAGRVLLDSTPPGAPWDADAALHEEVGALVQAVGLDGVGAQVQSVIRRGYGRPEFGEIQTDAVAGSRSRWLARAGKGLRRGWADALASGLATPSEIVLACRRELETIPLDTRGPSSARPLRRTALVLLVVAVLAGVVAILASLHVIDVGEPFGEVFAFVAVGAIVVALALFLVAWRTRRTLARRRREAVVRSGRMALERVVRGGLLAPTERILGQRDEVRRLAGLAQDASRGAPLTAARGLPTVAAEAEPSTP</sequence>
<gene>
    <name evidence="4" type="ORF">KDY119_01274</name>
</gene>
<dbReference type="Pfam" id="PF00009">
    <property type="entry name" value="GTP_EFTU"/>
    <property type="match status" value="1"/>
</dbReference>
<dbReference type="Proteomes" id="UP000326702">
    <property type="component" value="Chromosome"/>
</dbReference>
<name>A0A5P9Q9E2_9MICO</name>
<dbReference type="GO" id="GO:0000028">
    <property type="term" value="P:ribosomal small subunit assembly"/>
    <property type="evidence" value="ECO:0007669"/>
    <property type="project" value="TreeGrafter"/>
</dbReference>
<evidence type="ECO:0000256" key="1">
    <source>
        <dbReference type="SAM" id="MobiDB-lite"/>
    </source>
</evidence>
<keyword evidence="2" id="KW-1133">Transmembrane helix</keyword>
<reference evidence="4 5" key="1">
    <citation type="submission" date="2019-10" db="EMBL/GenBank/DDBJ databases">
        <title>Genome sequence of Luteimicrobium xylanilyticum HY-24.</title>
        <authorList>
            <person name="Kim D.Y."/>
            <person name="Park H.-Y."/>
        </authorList>
    </citation>
    <scope>NUCLEOTIDE SEQUENCE [LARGE SCALE GENOMIC DNA]</scope>
    <source>
        <strain evidence="4 5">HY-24</strain>
    </source>
</reference>
<evidence type="ECO:0000259" key="3">
    <source>
        <dbReference type="Pfam" id="PF00009"/>
    </source>
</evidence>
<dbReference type="GO" id="GO:0019843">
    <property type="term" value="F:rRNA binding"/>
    <property type="evidence" value="ECO:0007669"/>
    <property type="project" value="TreeGrafter"/>
</dbReference>
<evidence type="ECO:0000256" key="2">
    <source>
        <dbReference type="SAM" id="Phobius"/>
    </source>
</evidence>
<dbReference type="InterPro" id="IPR000795">
    <property type="entry name" value="T_Tr_GTP-bd_dom"/>
</dbReference>
<dbReference type="InterPro" id="IPR005662">
    <property type="entry name" value="GTPase_Era-like"/>
</dbReference>
<dbReference type="GO" id="GO:0005829">
    <property type="term" value="C:cytosol"/>
    <property type="evidence" value="ECO:0007669"/>
    <property type="project" value="TreeGrafter"/>
</dbReference>
<dbReference type="KEGG" id="lxl:KDY119_01274"/>
<protein>
    <recommendedName>
        <fullName evidence="3">Tr-type G domain-containing protein</fullName>
    </recommendedName>
</protein>
<dbReference type="GO" id="GO:0005525">
    <property type="term" value="F:GTP binding"/>
    <property type="evidence" value="ECO:0007669"/>
    <property type="project" value="InterPro"/>
</dbReference>
<feature type="transmembrane region" description="Helical" evidence="2">
    <location>
        <begin position="384"/>
        <end position="403"/>
    </location>
</feature>
<dbReference type="AlphaFoldDB" id="A0A5P9Q9E2"/>
<dbReference type="EMBL" id="CP045529">
    <property type="protein sequence ID" value="QFU97770.1"/>
    <property type="molecule type" value="Genomic_DNA"/>
</dbReference>
<evidence type="ECO:0000313" key="5">
    <source>
        <dbReference type="Proteomes" id="UP000326702"/>
    </source>
</evidence>
<dbReference type="OrthoDB" id="974105at2"/>
<dbReference type="GO" id="GO:0043024">
    <property type="term" value="F:ribosomal small subunit binding"/>
    <property type="evidence" value="ECO:0007669"/>
    <property type="project" value="TreeGrafter"/>
</dbReference>
<accession>A0A5P9Q9E2</accession>
<feature type="domain" description="Tr-type G" evidence="3">
    <location>
        <begin position="50"/>
        <end position="244"/>
    </location>
</feature>
<proteinExistence type="predicted"/>
<dbReference type="Gene3D" id="3.40.50.300">
    <property type="entry name" value="P-loop containing nucleotide triphosphate hydrolases"/>
    <property type="match status" value="1"/>
</dbReference>
<keyword evidence="2" id="KW-0812">Transmembrane</keyword>
<evidence type="ECO:0000313" key="4">
    <source>
        <dbReference type="EMBL" id="QFU97770.1"/>
    </source>
</evidence>